<dbReference type="InterPro" id="IPR001841">
    <property type="entry name" value="Znf_RING"/>
</dbReference>
<organism evidence="4 5">
    <name type="scientific">Puccinia coronata f. sp. avenae</name>
    <dbReference type="NCBI Taxonomy" id="200324"/>
    <lineage>
        <taxon>Eukaryota</taxon>
        <taxon>Fungi</taxon>
        <taxon>Dikarya</taxon>
        <taxon>Basidiomycota</taxon>
        <taxon>Pucciniomycotina</taxon>
        <taxon>Pucciniomycetes</taxon>
        <taxon>Pucciniales</taxon>
        <taxon>Pucciniaceae</taxon>
        <taxon>Puccinia</taxon>
    </lineage>
</organism>
<feature type="chain" id="PRO_5014963429" description="RING-type domain-containing protein" evidence="2">
    <location>
        <begin position="17"/>
        <end position="393"/>
    </location>
</feature>
<keyword evidence="5" id="KW-1185">Reference proteome</keyword>
<evidence type="ECO:0000313" key="4">
    <source>
        <dbReference type="EMBL" id="PLW08444.1"/>
    </source>
</evidence>
<feature type="region of interest" description="Disordered" evidence="1">
    <location>
        <begin position="209"/>
        <end position="237"/>
    </location>
</feature>
<evidence type="ECO:0000256" key="2">
    <source>
        <dbReference type="SAM" id="SignalP"/>
    </source>
</evidence>
<evidence type="ECO:0000256" key="1">
    <source>
        <dbReference type="SAM" id="MobiDB-lite"/>
    </source>
</evidence>
<dbReference type="OrthoDB" id="2517687at2759"/>
<accession>A0A2N5S5C9</accession>
<dbReference type="Proteomes" id="UP000235388">
    <property type="component" value="Unassembled WGS sequence"/>
</dbReference>
<sequence>MTSYLISFLLFQVAHQSLLKSIVPSGSLRKPSSLIGYSFRSATRSPNPEAPTATLPSLGECPICLKSMVAKSSFQRVFEKFRSVRRWPKCGHGCHRKCYRKSRDRDSPCAVCEAVDPSFTAERHKDLENLRREPPETHGDEIATQLQTDALPTQADLAEDIQGSITTLRDPDRHLGTSYVGCASSGTGRYHNSDEEHSSRAVVSLPLQHKAHQESNHVGKPVSSSGGYNNDEELPPKAVPISLQNDVHHHSDHMGIESSGATSHCMNDEELALAVSLSLHYDHQSDHLRRNLSDSAYYNDDEEFAKAVSLSLQHEQAHHWFNHVGSNSSGSKHYNKDAKEVDKDVSLPLQHEDNHQSAHAVGRASIGAGCCIHDEDLAQALSILDTISSHLGV</sequence>
<protein>
    <recommendedName>
        <fullName evidence="3">RING-type domain-containing protein</fullName>
    </recommendedName>
</protein>
<feature type="signal peptide" evidence="2">
    <location>
        <begin position="1"/>
        <end position="16"/>
    </location>
</feature>
<name>A0A2N5S5C9_9BASI</name>
<dbReference type="Gene3D" id="3.30.40.10">
    <property type="entry name" value="Zinc/RING finger domain, C3HC4 (zinc finger)"/>
    <property type="match status" value="1"/>
</dbReference>
<dbReference type="EMBL" id="PGCJ01001161">
    <property type="protein sequence ID" value="PLW08444.1"/>
    <property type="molecule type" value="Genomic_DNA"/>
</dbReference>
<dbReference type="InterPro" id="IPR013083">
    <property type="entry name" value="Znf_RING/FYVE/PHD"/>
</dbReference>
<comment type="caution">
    <text evidence="4">The sequence shown here is derived from an EMBL/GenBank/DDBJ whole genome shotgun (WGS) entry which is preliminary data.</text>
</comment>
<dbReference type="SUPFAM" id="SSF57850">
    <property type="entry name" value="RING/U-box"/>
    <property type="match status" value="1"/>
</dbReference>
<evidence type="ECO:0000259" key="3">
    <source>
        <dbReference type="SMART" id="SM00184"/>
    </source>
</evidence>
<gene>
    <name evidence="4" type="ORF">PCANC_19903</name>
</gene>
<proteinExistence type="predicted"/>
<dbReference type="AlphaFoldDB" id="A0A2N5S5C9"/>
<feature type="domain" description="RING-type" evidence="3">
    <location>
        <begin position="61"/>
        <end position="112"/>
    </location>
</feature>
<dbReference type="SMART" id="SM00184">
    <property type="entry name" value="RING"/>
    <property type="match status" value="1"/>
</dbReference>
<reference evidence="4 5" key="1">
    <citation type="submission" date="2017-11" db="EMBL/GenBank/DDBJ databases">
        <title>De novo assembly and phasing of dikaryotic genomes from two isolates of Puccinia coronata f. sp. avenae, the causal agent of oat crown rust.</title>
        <authorList>
            <person name="Miller M.E."/>
            <person name="Zhang Y."/>
            <person name="Omidvar V."/>
            <person name="Sperschneider J."/>
            <person name="Schwessinger B."/>
            <person name="Raley C."/>
            <person name="Palmer J.M."/>
            <person name="Garnica D."/>
            <person name="Upadhyaya N."/>
            <person name="Rathjen J."/>
            <person name="Taylor J.M."/>
            <person name="Park R.F."/>
            <person name="Dodds P.N."/>
            <person name="Hirsch C.D."/>
            <person name="Kianian S.F."/>
            <person name="Figueroa M."/>
        </authorList>
    </citation>
    <scope>NUCLEOTIDE SEQUENCE [LARGE SCALE GENOMIC DNA]</scope>
    <source>
        <strain evidence="4">12NC29</strain>
    </source>
</reference>
<evidence type="ECO:0000313" key="5">
    <source>
        <dbReference type="Proteomes" id="UP000235388"/>
    </source>
</evidence>
<keyword evidence="2" id="KW-0732">Signal</keyword>